<dbReference type="InterPro" id="IPR017850">
    <property type="entry name" value="Alkaline_phosphatase_core_sf"/>
</dbReference>
<reference evidence="6" key="1">
    <citation type="journal article" date="2019" name="Int. J. Syst. Evol. Microbiol.">
        <title>The Global Catalogue of Microorganisms (GCM) 10K type strain sequencing project: providing services to taxonomists for standard genome sequencing and annotation.</title>
        <authorList>
            <consortium name="The Broad Institute Genomics Platform"/>
            <consortium name="The Broad Institute Genome Sequencing Center for Infectious Disease"/>
            <person name="Wu L."/>
            <person name="Ma J."/>
        </authorList>
    </citation>
    <scope>NUCLEOTIDE SEQUENCE [LARGE SCALE GENOMIC DNA]</scope>
    <source>
        <strain evidence="6">CGMCC 4.7106</strain>
    </source>
</reference>
<feature type="signal peptide" evidence="3">
    <location>
        <begin position="1"/>
        <end position="29"/>
    </location>
</feature>
<keyword evidence="3" id="KW-0732">Signal</keyword>
<evidence type="ECO:0000313" key="6">
    <source>
        <dbReference type="Proteomes" id="UP001597375"/>
    </source>
</evidence>
<dbReference type="InterPro" id="IPR050738">
    <property type="entry name" value="Sulfatase"/>
</dbReference>
<evidence type="ECO:0000313" key="5">
    <source>
        <dbReference type="EMBL" id="MFD2255243.1"/>
    </source>
</evidence>
<dbReference type="Proteomes" id="UP001597375">
    <property type="component" value="Unassembled WGS sequence"/>
</dbReference>
<protein>
    <submittedName>
        <fullName evidence="5">Sulfatase</fullName>
    </submittedName>
</protein>
<dbReference type="RefSeq" id="WP_386817905.1">
    <property type="nucleotide sequence ID" value="NZ_JBHUIT010000001.1"/>
</dbReference>
<dbReference type="Gene3D" id="3.40.720.10">
    <property type="entry name" value="Alkaline Phosphatase, subunit A"/>
    <property type="match status" value="1"/>
</dbReference>
<comment type="caution">
    <text evidence="5">The sequence shown here is derived from an EMBL/GenBank/DDBJ whole genome shotgun (WGS) entry which is preliminary data.</text>
</comment>
<dbReference type="Pfam" id="PF00884">
    <property type="entry name" value="Sulfatase"/>
    <property type="match status" value="1"/>
</dbReference>
<comment type="similarity">
    <text evidence="1">Belongs to the sulfatase family.</text>
</comment>
<proteinExistence type="inferred from homology"/>
<dbReference type="PANTHER" id="PTHR42693">
    <property type="entry name" value="ARYLSULFATASE FAMILY MEMBER"/>
    <property type="match status" value="1"/>
</dbReference>
<evidence type="ECO:0000256" key="1">
    <source>
        <dbReference type="ARBA" id="ARBA00008779"/>
    </source>
</evidence>
<dbReference type="InterPro" id="IPR000917">
    <property type="entry name" value="Sulfatase_N"/>
</dbReference>
<evidence type="ECO:0000259" key="4">
    <source>
        <dbReference type="Pfam" id="PF00884"/>
    </source>
</evidence>
<dbReference type="EMBL" id="JBHUIT010000001">
    <property type="protein sequence ID" value="MFD2255243.1"/>
    <property type="molecule type" value="Genomic_DNA"/>
</dbReference>
<accession>A0ABW5D4M0</accession>
<organism evidence="5 6">
    <name type="scientific">Luteolibacter algae</name>
    <dbReference type="NCBI Taxonomy" id="454151"/>
    <lineage>
        <taxon>Bacteria</taxon>
        <taxon>Pseudomonadati</taxon>
        <taxon>Verrucomicrobiota</taxon>
        <taxon>Verrucomicrobiia</taxon>
        <taxon>Verrucomicrobiales</taxon>
        <taxon>Verrucomicrobiaceae</taxon>
        <taxon>Luteolibacter</taxon>
    </lineage>
</organism>
<dbReference type="PANTHER" id="PTHR42693:SF53">
    <property type="entry name" value="ENDO-4-O-SULFATASE"/>
    <property type="match status" value="1"/>
</dbReference>
<keyword evidence="6" id="KW-1185">Reference proteome</keyword>
<evidence type="ECO:0000256" key="3">
    <source>
        <dbReference type="SAM" id="SignalP"/>
    </source>
</evidence>
<dbReference type="SUPFAM" id="SSF53649">
    <property type="entry name" value="Alkaline phosphatase-like"/>
    <property type="match status" value="1"/>
</dbReference>
<evidence type="ECO:0000256" key="2">
    <source>
        <dbReference type="ARBA" id="ARBA00022801"/>
    </source>
</evidence>
<dbReference type="Gene3D" id="3.30.1120.10">
    <property type="match status" value="1"/>
</dbReference>
<sequence>MKSPHNLKSLFLYGFGLLMAAIPSDLATAGEKPNILVILADDLGYGDVGFTGAKDIRTPNLDKLAANGISCTNAYVTHAYCGPSRAGLITGRYQARFGLEINLTNSPFDTHSGLPLSEKTFATRLKKANYRTGIIGKWHLGAAPPFHPNERGFDYFYGFLSGGHSYFPSSVTTTRPLTTPDGDPIYTANEGSDLPLSRNNKNAEFEEYLTTALSKDAVKFVKKGTEPFCLYLAYNAPHQPLQAPEEIIAKYSHIEDKNRRVYAAIIDEMDCGIGMIVAALKESGKFENTLIFFLSDNGASMKYGKTDRENYSSSGPFRDGKGSMREGGSHVPYIVHWPAKLKNPGKFDGLVSSLDIAATAVALGGGDTSGEKLEGVNLIPYLTGETTGSPHSALFWRENNGKAWAVRTENSKFLMQSNKKELYDMSADPYEKNNILEQQPERRAELAKLWNEWNAGNKANEYLQAEAYQRARLKFYEDLRKQQLEKAAKVKPLQID</sequence>
<gene>
    <name evidence="5" type="ORF">ACFSSA_01015</name>
</gene>
<feature type="domain" description="Sulfatase N-terminal" evidence="4">
    <location>
        <begin position="33"/>
        <end position="365"/>
    </location>
</feature>
<feature type="chain" id="PRO_5045890697" evidence="3">
    <location>
        <begin position="30"/>
        <end position="496"/>
    </location>
</feature>
<keyword evidence="2" id="KW-0378">Hydrolase</keyword>
<name>A0ABW5D4M0_9BACT</name>